<dbReference type="Pfam" id="PF00005">
    <property type="entry name" value="ABC_tran"/>
    <property type="match status" value="2"/>
</dbReference>
<name>A0A162GNC1_9MICO</name>
<dbReference type="InterPro" id="IPR003593">
    <property type="entry name" value="AAA+_ATPase"/>
</dbReference>
<dbReference type="InterPro" id="IPR017871">
    <property type="entry name" value="ABC_transporter-like_CS"/>
</dbReference>
<dbReference type="Proteomes" id="UP000465031">
    <property type="component" value="Chromosome"/>
</dbReference>
<dbReference type="InterPro" id="IPR003439">
    <property type="entry name" value="ABC_transporter-like_ATP-bd"/>
</dbReference>
<dbReference type="PATRIC" id="fig|1671680.3.peg.2741"/>
<protein>
    <submittedName>
        <fullName evidence="7">ATP-binding cassette domain-containing protein</fullName>
    </submittedName>
    <submittedName>
        <fullName evidence="6">Ribose import ATP-binding protein RbsA</fullName>
        <ecNumber evidence="6">3.6.3.17</ecNumber>
    </submittedName>
</protein>
<dbReference type="AlphaFoldDB" id="A0A162GNC1"/>
<dbReference type="EMBL" id="CP047186">
    <property type="protein sequence ID" value="QHC55328.1"/>
    <property type="molecule type" value="Genomic_DNA"/>
</dbReference>
<evidence type="ECO:0000259" key="5">
    <source>
        <dbReference type="PROSITE" id="PS50893"/>
    </source>
</evidence>
<dbReference type="PROSITE" id="PS50893">
    <property type="entry name" value="ABC_TRANSPORTER_2"/>
    <property type="match status" value="2"/>
</dbReference>
<dbReference type="GO" id="GO:0005524">
    <property type="term" value="F:ATP binding"/>
    <property type="evidence" value="ECO:0007669"/>
    <property type="project" value="UniProtKB-KW"/>
</dbReference>
<evidence type="ECO:0000256" key="4">
    <source>
        <dbReference type="ARBA" id="ARBA00022840"/>
    </source>
</evidence>
<gene>
    <name evidence="6" type="primary">rbsA_3</name>
    <name evidence="6" type="ORF">ACH61_02558</name>
    <name evidence="7" type="ORF">GSU10_06560</name>
</gene>
<dbReference type="PROSITE" id="PS00211">
    <property type="entry name" value="ABC_TRANSPORTER_1"/>
    <property type="match status" value="1"/>
</dbReference>
<evidence type="ECO:0000256" key="2">
    <source>
        <dbReference type="ARBA" id="ARBA00022737"/>
    </source>
</evidence>
<keyword evidence="3" id="KW-0547">Nucleotide-binding</keyword>
<dbReference type="Gene3D" id="3.40.50.300">
    <property type="entry name" value="P-loop containing nucleotide triphosphate hydrolases"/>
    <property type="match status" value="2"/>
</dbReference>
<accession>A0A162GNC1</accession>
<dbReference type="GO" id="GO:0016887">
    <property type="term" value="F:ATP hydrolysis activity"/>
    <property type="evidence" value="ECO:0007669"/>
    <property type="project" value="InterPro"/>
</dbReference>
<dbReference type="OrthoDB" id="39350at2"/>
<evidence type="ECO:0000313" key="6">
    <source>
        <dbReference type="EMBL" id="KZX20328.1"/>
    </source>
</evidence>
<dbReference type="SUPFAM" id="SSF52540">
    <property type="entry name" value="P-loop containing nucleoside triphosphate hydrolases"/>
    <property type="match status" value="2"/>
</dbReference>
<dbReference type="SMART" id="SM00382">
    <property type="entry name" value="AAA"/>
    <property type="match status" value="2"/>
</dbReference>
<keyword evidence="2" id="KW-0677">Repeat</keyword>
<dbReference type="InterPro" id="IPR027417">
    <property type="entry name" value="P-loop_NTPase"/>
</dbReference>
<dbReference type="EC" id="3.6.3.17" evidence="6"/>
<reference evidence="9" key="3">
    <citation type="submission" date="2019-12" db="EMBL/GenBank/DDBJ databases">
        <title>Complete and draft genome sequences of new strains and members of some known species of the genus Rathayibacter isolated from plants.</title>
        <authorList>
            <person name="Tarlachkov S.V."/>
            <person name="Starodumova I.P."/>
            <person name="Dorofeeva L.V."/>
            <person name="Prisyazhnaya N.V."/>
            <person name="Leyn S."/>
            <person name="Zlamal J."/>
            <person name="Elan M."/>
            <person name="Osterman A.L."/>
            <person name="Nadler S."/>
            <person name="Subbotin S.A."/>
            <person name="Evtushenko L.I."/>
        </authorList>
    </citation>
    <scope>NUCLEOTIDE SEQUENCE [LARGE SCALE GENOMIC DNA]</scope>
    <source>
        <strain evidence="9">VKM Ac-2761</strain>
    </source>
</reference>
<dbReference type="RefSeq" id="WP_068212355.1">
    <property type="nucleotide sequence ID" value="NZ_CP047186.1"/>
</dbReference>
<evidence type="ECO:0000313" key="7">
    <source>
        <dbReference type="EMBL" id="QHC55328.1"/>
    </source>
</evidence>
<sequence>MADLLSPAAAVDGAAPALEMRGIRKAFAGVPVLRDVDLDLGAGEIVALVGENGAGKSTLIKILTGLYSSDAGSIAIDGTTAAITSPRDAERAGVQVVHQDRHVAGRLTVAEQLFLGRSEGRRGLVSPRALRLRAERELLGLVGLDLRGDTLVDDLTVAEQQLVQVARALSQEPRVLVLDEPTAPLAAEEVGMLFSALRRLAERGTAVVYISHYLQEVRRVASRVVVLRNGANAGEVRLLGGPGELDEIVRLMLGRDVEEFADGPDRAPDTSAPALLELVGLSAPGLEPLTLAVRPGEVLGVTGLVGSGVETLADAVAGVVSHGGRVLLGGRRVASARAFVAAGGAYVPSDRRRDGVLLRHTVGENLSIAALGAVSRFGVVSDRRRERALAARWIGALDIRPADPEAVVGTLSGGNQQKIALGKWLAAGSRVFVLDQPTAGVDIGARTALYRQIEALVHAGAAVLLVSLDLEELVGLSDRVVVLHRGSVRAELPRRVATSDRILALASGADDAPLDQETR</sequence>
<dbReference type="InterPro" id="IPR050107">
    <property type="entry name" value="ABC_carbohydrate_import_ATPase"/>
</dbReference>
<dbReference type="CDD" id="cd03215">
    <property type="entry name" value="ABC_Carb_Monos_II"/>
    <property type="match status" value="1"/>
</dbReference>
<keyword evidence="6" id="KW-0378">Hydrolase</keyword>
<feature type="domain" description="ABC transporter" evidence="5">
    <location>
        <begin position="18"/>
        <end position="254"/>
    </location>
</feature>
<dbReference type="PANTHER" id="PTHR43790">
    <property type="entry name" value="CARBOHYDRATE TRANSPORT ATP-BINDING PROTEIN MG119-RELATED"/>
    <property type="match status" value="1"/>
</dbReference>
<keyword evidence="1" id="KW-0813">Transport</keyword>
<dbReference type="Proteomes" id="UP000076717">
    <property type="component" value="Unassembled WGS sequence"/>
</dbReference>
<proteinExistence type="predicted"/>
<evidence type="ECO:0000313" key="8">
    <source>
        <dbReference type="Proteomes" id="UP000076717"/>
    </source>
</evidence>
<keyword evidence="4 6" id="KW-0067">ATP-binding</keyword>
<reference evidence="6 8" key="1">
    <citation type="submission" date="2015-08" db="EMBL/GenBank/DDBJ databases">
        <title>Draft Genome Sequence of Rathayibacter sp. Strain VKM Ac-2596 Isolated from Leaf Gall Induced by Plant-Parasitic Nematodes.</title>
        <authorList>
            <person name="Vasilenko O.V."/>
            <person name="Starodumova I.P."/>
            <person name="Tarlachkov S.V."/>
            <person name="Dorofeeva L.V."/>
            <person name="Evtushenko L.I."/>
        </authorList>
    </citation>
    <scope>NUCLEOTIDE SEQUENCE [LARGE SCALE GENOMIC DNA]</scope>
    <source>
        <strain evidence="6 8">VKM Ac-2596</strain>
    </source>
</reference>
<evidence type="ECO:0000256" key="1">
    <source>
        <dbReference type="ARBA" id="ARBA00022448"/>
    </source>
</evidence>
<organism evidence="6 8">
    <name type="scientific">Rathayibacter tanaceti</name>
    <dbReference type="NCBI Taxonomy" id="1671680"/>
    <lineage>
        <taxon>Bacteria</taxon>
        <taxon>Bacillati</taxon>
        <taxon>Actinomycetota</taxon>
        <taxon>Actinomycetes</taxon>
        <taxon>Micrococcales</taxon>
        <taxon>Microbacteriaceae</taxon>
        <taxon>Rathayibacter</taxon>
    </lineage>
</organism>
<evidence type="ECO:0000256" key="3">
    <source>
        <dbReference type="ARBA" id="ARBA00022741"/>
    </source>
</evidence>
<evidence type="ECO:0000313" key="9">
    <source>
        <dbReference type="Proteomes" id="UP000465031"/>
    </source>
</evidence>
<dbReference type="CDD" id="cd03216">
    <property type="entry name" value="ABC_Carb_Monos_I"/>
    <property type="match status" value="1"/>
</dbReference>
<reference evidence="7" key="2">
    <citation type="submission" date="2019-12" db="EMBL/GenBank/DDBJ databases">
        <title>Complete and Draft Genome Sequences of New Strains and Members of Some Known Species of the Genus Rathayibacter isolated from Plants.</title>
        <authorList>
            <person name="Tarlachkov S.V."/>
            <person name="Starodumova I.P."/>
            <person name="Dorofeeva L.V."/>
            <person name="Prisyazhnaya N.V."/>
            <person name="Leyn S.A."/>
            <person name="Zlamal J.E."/>
            <person name="Elane M.L."/>
            <person name="Osterman A.L."/>
            <person name="Nadler S.A."/>
            <person name="Subbotin S.A."/>
            <person name="Evtushenko L.I."/>
        </authorList>
    </citation>
    <scope>NUCLEOTIDE SEQUENCE</scope>
    <source>
        <strain evidence="7">VKM Ac-2761</strain>
    </source>
</reference>
<feature type="domain" description="ABC transporter" evidence="5">
    <location>
        <begin position="265"/>
        <end position="510"/>
    </location>
</feature>
<dbReference type="KEGG" id="rte:GSU10_06560"/>
<dbReference type="PANTHER" id="PTHR43790:SF9">
    <property type="entry name" value="GALACTOFURANOSE TRANSPORTER ATP-BINDING PROTEIN YTFR"/>
    <property type="match status" value="1"/>
</dbReference>
<dbReference type="EMBL" id="LIIN01000109">
    <property type="protein sequence ID" value="KZX20328.1"/>
    <property type="molecule type" value="Genomic_DNA"/>
</dbReference>
<keyword evidence="8" id="KW-1185">Reference proteome</keyword>